<feature type="transmembrane region" description="Helical" evidence="5">
    <location>
        <begin position="30"/>
        <end position="59"/>
    </location>
</feature>
<dbReference type="EMBL" id="MJBS01000031">
    <property type="protein sequence ID" value="OHF00023.1"/>
    <property type="molecule type" value="Genomic_DNA"/>
</dbReference>
<keyword evidence="4 5" id="KW-0472">Membrane</keyword>
<name>A0A1G4BFD0_9PEZI</name>
<dbReference type="GO" id="GO:0016020">
    <property type="term" value="C:membrane"/>
    <property type="evidence" value="ECO:0007669"/>
    <property type="project" value="UniProtKB-SubCell"/>
</dbReference>
<accession>A0A1G4BFD0</accession>
<dbReference type="PANTHER" id="PTHR48022:SF2">
    <property type="entry name" value="PLASTIDIC GLUCOSE TRANSPORTER 4"/>
    <property type="match status" value="1"/>
</dbReference>
<gene>
    <name evidence="6" type="ORF">CORC01_04669</name>
</gene>
<comment type="caution">
    <text evidence="6">The sequence shown here is derived from an EMBL/GenBank/DDBJ whole genome shotgun (WGS) entry which is preliminary data.</text>
</comment>
<dbReference type="Pfam" id="PF00083">
    <property type="entry name" value="Sugar_tr"/>
    <property type="match status" value="1"/>
</dbReference>
<evidence type="ECO:0000256" key="2">
    <source>
        <dbReference type="ARBA" id="ARBA00022692"/>
    </source>
</evidence>
<evidence type="ECO:0000313" key="6">
    <source>
        <dbReference type="EMBL" id="OHF00023.1"/>
    </source>
</evidence>
<dbReference type="InterPro" id="IPR050360">
    <property type="entry name" value="MFS_Sugar_Transporters"/>
</dbReference>
<dbReference type="Proteomes" id="UP000176998">
    <property type="component" value="Unassembled WGS sequence"/>
</dbReference>
<organism evidence="6 7">
    <name type="scientific">Colletotrichum orchidophilum</name>
    <dbReference type="NCBI Taxonomy" id="1209926"/>
    <lineage>
        <taxon>Eukaryota</taxon>
        <taxon>Fungi</taxon>
        <taxon>Dikarya</taxon>
        <taxon>Ascomycota</taxon>
        <taxon>Pezizomycotina</taxon>
        <taxon>Sordariomycetes</taxon>
        <taxon>Hypocreomycetidae</taxon>
        <taxon>Glomerellales</taxon>
        <taxon>Glomerellaceae</taxon>
        <taxon>Colletotrichum</taxon>
    </lineage>
</organism>
<dbReference type="GO" id="GO:0005351">
    <property type="term" value="F:carbohydrate:proton symporter activity"/>
    <property type="evidence" value="ECO:0007669"/>
    <property type="project" value="TreeGrafter"/>
</dbReference>
<dbReference type="Gene3D" id="1.20.1250.20">
    <property type="entry name" value="MFS general substrate transporter like domains"/>
    <property type="match status" value="1"/>
</dbReference>
<evidence type="ECO:0000256" key="3">
    <source>
        <dbReference type="ARBA" id="ARBA00022989"/>
    </source>
</evidence>
<dbReference type="OrthoDB" id="4821700at2759"/>
<evidence type="ECO:0000313" key="7">
    <source>
        <dbReference type="Proteomes" id="UP000176998"/>
    </source>
</evidence>
<keyword evidence="3 5" id="KW-1133">Transmembrane helix</keyword>
<proteinExistence type="predicted"/>
<keyword evidence="2 5" id="KW-0812">Transmembrane</keyword>
<dbReference type="InterPro" id="IPR005828">
    <property type="entry name" value="MFS_sugar_transport-like"/>
</dbReference>
<keyword evidence="7" id="KW-1185">Reference proteome</keyword>
<dbReference type="PANTHER" id="PTHR48022">
    <property type="entry name" value="PLASTIDIC GLUCOSE TRANSPORTER 4"/>
    <property type="match status" value="1"/>
</dbReference>
<evidence type="ECO:0000256" key="5">
    <source>
        <dbReference type="SAM" id="Phobius"/>
    </source>
</evidence>
<comment type="subcellular location">
    <subcellularLocation>
        <location evidence="1">Membrane</location>
        <topology evidence="1">Multi-pass membrane protein</topology>
    </subcellularLocation>
</comment>
<dbReference type="AlphaFoldDB" id="A0A1G4BFD0"/>
<dbReference type="InterPro" id="IPR036259">
    <property type="entry name" value="MFS_trans_sf"/>
</dbReference>
<reference evidence="6 7" key="1">
    <citation type="submission" date="2016-09" db="EMBL/GenBank/DDBJ databases">
        <authorList>
            <person name="Capua I."/>
            <person name="De Benedictis P."/>
            <person name="Joannis T."/>
            <person name="Lombin L.H."/>
            <person name="Cattoli G."/>
        </authorList>
    </citation>
    <scope>NUCLEOTIDE SEQUENCE [LARGE SCALE GENOMIC DNA]</scope>
    <source>
        <strain evidence="6 7">IMI 309357</strain>
    </source>
</reference>
<dbReference type="GeneID" id="34557826"/>
<sequence>MSHIRAGIDHEVEKGTFIHTIRSKQLDKRALSVISVNFFLQATGAIFASLNVIFFGGSIQTAGFLAVGALGLTLNPSVAVKSAIVAMMIVTTTGFSLGWAPTSQVLSAEIPSMRLRDITFRTDSVIGIELQFTVAFMLPYLLNTPYTNLPRVQGLSDIRYSQNSVLLLVFAYLGVPERMSRTLENVNMLFEMKNPVRNFQNTVLLPAARKQGHDEQDEETASEITIAFYLEKQA</sequence>
<evidence type="ECO:0000256" key="4">
    <source>
        <dbReference type="ARBA" id="ARBA00023136"/>
    </source>
</evidence>
<evidence type="ECO:0000256" key="1">
    <source>
        <dbReference type="ARBA" id="ARBA00004141"/>
    </source>
</evidence>
<protein>
    <submittedName>
        <fullName evidence="6">Uncharacterized protein</fullName>
    </submittedName>
</protein>
<dbReference type="RefSeq" id="XP_022477167.1">
    <property type="nucleotide sequence ID" value="XM_022616316.1"/>
</dbReference>